<organism evidence="1 2">
    <name type="scientific">Rosistilla oblonga</name>
    <dbReference type="NCBI Taxonomy" id="2527990"/>
    <lineage>
        <taxon>Bacteria</taxon>
        <taxon>Pseudomonadati</taxon>
        <taxon>Planctomycetota</taxon>
        <taxon>Planctomycetia</taxon>
        <taxon>Pirellulales</taxon>
        <taxon>Pirellulaceae</taxon>
        <taxon>Rosistilla</taxon>
    </lineage>
</organism>
<reference evidence="1 2" key="1">
    <citation type="submission" date="2019-02" db="EMBL/GenBank/DDBJ databases">
        <title>Deep-cultivation of Planctomycetes and their phenomic and genomic characterization uncovers novel biology.</title>
        <authorList>
            <person name="Wiegand S."/>
            <person name="Jogler M."/>
            <person name="Boedeker C."/>
            <person name="Pinto D."/>
            <person name="Vollmers J."/>
            <person name="Rivas-Marin E."/>
            <person name="Kohn T."/>
            <person name="Peeters S.H."/>
            <person name="Heuer A."/>
            <person name="Rast P."/>
            <person name="Oberbeckmann S."/>
            <person name="Bunk B."/>
            <person name="Jeske O."/>
            <person name="Meyerdierks A."/>
            <person name="Storesund J.E."/>
            <person name="Kallscheuer N."/>
            <person name="Luecker S."/>
            <person name="Lage O.M."/>
            <person name="Pohl T."/>
            <person name="Merkel B.J."/>
            <person name="Hornburger P."/>
            <person name="Mueller R.-W."/>
            <person name="Bruemmer F."/>
            <person name="Labrenz M."/>
            <person name="Spormann A.M."/>
            <person name="Op den Camp H."/>
            <person name="Overmann J."/>
            <person name="Amann R."/>
            <person name="Jetten M.S.M."/>
            <person name="Mascher T."/>
            <person name="Medema M.H."/>
            <person name="Devos D.P."/>
            <person name="Kaster A.-K."/>
            <person name="Ovreas L."/>
            <person name="Rohde M."/>
            <person name="Galperin M.Y."/>
            <person name="Jogler C."/>
        </authorList>
    </citation>
    <scope>NUCLEOTIDE SEQUENCE [LARGE SCALE GENOMIC DNA]</scope>
    <source>
        <strain evidence="1 2">Mal33</strain>
    </source>
</reference>
<sequence length="155" mass="16007">MGLGCKNRFMRVASLFVIALAVGCGGEPPLPDAYPASGRVLLDGKPIEGVSVTLLPQAGVPGRGGYGVTDANGAFSITSVEGQDGVQPGKYKVVFQKLAQPDGSPIPPGATAADVGAENILPPAYNSPEMCTTFADIQAGTNPEMEFDLDSKRKR</sequence>
<gene>
    <name evidence="1" type="ORF">Mal33_38210</name>
</gene>
<protein>
    <recommendedName>
        <fullName evidence="3">Carboxypeptidase regulatory-like domain-containing protein</fullName>
    </recommendedName>
</protein>
<name>A0A518IXK6_9BACT</name>
<keyword evidence="2" id="KW-1185">Reference proteome</keyword>
<accession>A0A518IXK6</accession>
<evidence type="ECO:0008006" key="3">
    <source>
        <dbReference type="Google" id="ProtNLM"/>
    </source>
</evidence>
<dbReference type="PROSITE" id="PS51257">
    <property type="entry name" value="PROKAR_LIPOPROTEIN"/>
    <property type="match status" value="1"/>
</dbReference>
<evidence type="ECO:0000313" key="2">
    <source>
        <dbReference type="Proteomes" id="UP000316770"/>
    </source>
</evidence>
<evidence type="ECO:0000313" key="1">
    <source>
        <dbReference type="EMBL" id="QDV57806.1"/>
    </source>
</evidence>
<proteinExistence type="predicted"/>
<dbReference type="Proteomes" id="UP000316770">
    <property type="component" value="Chromosome"/>
</dbReference>
<dbReference type="RefSeq" id="WP_417737460.1">
    <property type="nucleotide sequence ID" value="NZ_JBLWVY010000001.1"/>
</dbReference>
<dbReference type="AlphaFoldDB" id="A0A518IXK6"/>
<dbReference type="InterPro" id="IPR013783">
    <property type="entry name" value="Ig-like_fold"/>
</dbReference>
<dbReference type="SUPFAM" id="SSF49478">
    <property type="entry name" value="Cna protein B-type domain"/>
    <property type="match status" value="1"/>
</dbReference>
<dbReference type="EMBL" id="CP036318">
    <property type="protein sequence ID" value="QDV57806.1"/>
    <property type="molecule type" value="Genomic_DNA"/>
</dbReference>
<dbReference type="Gene3D" id="2.60.40.10">
    <property type="entry name" value="Immunoglobulins"/>
    <property type="match status" value="1"/>
</dbReference>